<sequence>MATFSRIMAATDFSDSSLEAVRRTAALLKAGQAESGCILHVTEAGIMESLRQLLGQSPDLSAALEQRLQALAKDIADETGAILETRLLSGPIARSLAEAMTAEDLIVLGSQGSHRARELLLGTTAQQLVYHSPGAALVVRRPASSSWRKVLVATDFSEPSRRALERAVQLAPEAEIELVHVYASRFEPSMHYAGVDETLVQEYRQRARLEAEREMRAFMEASGAPAVKSRLESGYAPHRLRDMVSEDEIDLLVVGKQGQSMTRDLMLGSVSMSLLQRADCDVLVVS</sequence>
<feature type="domain" description="UspA" evidence="2">
    <location>
        <begin position="4"/>
        <end position="140"/>
    </location>
</feature>
<dbReference type="Proteomes" id="UP001302316">
    <property type="component" value="Unassembled WGS sequence"/>
</dbReference>
<dbReference type="CDD" id="cd00293">
    <property type="entry name" value="USP-like"/>
    <property type="match status" value="2"/>
</dbReference>
<organism evidence="3 4">
    <name type="scientific">Natronospira elongata</name>
    <dbReference type="NCBI Taxonomy" id="3110268"/>
    <lineage>
        <taxon>Bacteria</taxon>
        <taxon>Pseudomonadati</taxon>
        <taxon>Pseudomonadota</taxon>
        <taxon>Gammaproteobacteria</taxon>
        <taxon>Natronospirales</taxon>
        <taxon>Natronospiraceae</taxon>
        <taxon>Natronospira</taxon>
    </lineage>
</organism>
<comment type="caution">
    <text evidence="3">The sequence shown here is derived from an EMBL/GenBank/DDBJ whole genome shotgun (WGS) entry which is preliminary data.</text>
</comment>
<protein>
    <submittedName>
        <fullName evidence="3">Universal stress protein</fullName>
    </submittedName>
</protein>
<dbReference type="SUPFAM" id="SSF52402">
    <property type="entry name" value="Adenine nucleotide alpha hydrolases-like"/>
    <property type="match status" value="2"/>
</dbReference>
<accession>A0AAP6JI06</accession>
<reference evidence="3 4" key="1">
    <citation type="submission" date="2023-12" db="EMBL/GenBank/DDBJ databases">
        <title>Whole-genome sequencing of halo(alkali)philic microorganisms from hypersaline lakes.</title>
        <authorList>
            <person name="Sorokin D.Y."/>
            <person name="Merkel A.Y."/>
            <person name="Messina E."/>
            <person name="Yakimov M."/>
        </authorList>
    </citation>
    <scope>NUCLEOTIDE SEQUENCE [LARGE SCALE GENOMIC DNA]</scope>
    <source>
        <strain evidence="3 4">AB-CW1</strain>
    </source>
</reference>
<evidence type="ECO:0000256" key="1">
    <source>
        <dbReference type="ARBA" id="ARBA00008791"/>
    </source>
</evidence>
<dbReference type="PANTHER" id="PTHR46268">
    <property type="entry name" value="STRESS RESPONSE PROTEIN NHAX"/>
    <property type="match status" value="1"/>
</dbReference>
<dbReference type="Pfam" id="PF00582">
    <property type="entry name" value="Usp"/>
    <property type="match status" value="2"/>
</dbReference>
<proteinExistence type="inferred from homology"/>
<dbReference type="InterPro" id="IPR006016">
    <property type="entry name" value="UspA"/>
</dbReference>
<evidence type="ECO:0000313" key="4">
    <source>
        <dbReference type="Proteomes" id="UP001302316"/>
    </source>
</evidence>
<dbReference type="RefSeq" id="WP_346053194.1">
    <property type="nucleotide sequence ID" value="NZ_JAYGII010000050.1"/>
</dbReference>
<feature type="domain" description="UspA" evidence="2">
    <location>
        <begin position="147"/>
        <end position="285"/>
    </location>
</feature>
<name>A0AAP6JI06_9GAMM</name>
<dbReference type="EMBL" id="JAYGII010000050">
    <property type="protein sequence ID" value="MEA5446719.1"/>
    <property type="molecule type" value="Genomic_DNA"/>
</dbReference>
<dbReference type="InterPro" id="IPR006015">
    <property type="entry name" value="Universal_stress_UspA"/>
</dbReference>
<dbReference type="PANTHER" id="PTHR46268:SF6">
    <property type="entry name" value="UNIVERSAL STRESS PROTEIN UP12"/>
    <property type="match status" value="1"/>
</dbReference>
<dbReference type="Gene3D" id="3.40.50.620">
    <property type="entry name" value="HUPs"/>
    <property type="match status" value="2"/>
</dbReference>
<dbReference type="PRINTS" id="PR01438">
    <property type="entry name" value="UNVRSLSTRESS"/>
</dbReference>
<dbReference type="AlphaFoldDB" id="A0AAP6JI06"/>
<keyword evidence="4" id="KW-1185">Reference proteome</keyword>
<dbReference type="InterPro" id="IPR014729">
    <property type="entry name" value="Rossmann-like_a/b/a_fold"/>
</dbReference>
<gene>
    <name evidence="3" type="ORF">VCB98_12905</name>
</gene>
<comment type="similarity">
    <text evidence="1">Belongs to the universal stress protein A family.</text>
</comment>
<evidence type="ECO:0000259" key="2">
    <source>
        <dbReference type="Pfam" id="PF00582"/>
    </source>
</evidence>
<evidence type="ECO:0000313" key="3">
    <source>
        <dbReference type="EMBL" id="MEA5446719.1"/>
    </source>
</evidence>